<dbReference type="EMBL" id="JAYWIO010000001">
    <property type="protein sequence ID" value="KAK7290611.1"/>
    <property type="molecule type" value="Genomic_DNA"/>
</dbReference>
<dbReference type="AlphaFoldDB" id="A0AAN9J2R6"/>
<keyword evidence="6 10" id="KW-0472">Membrane</keyword>
<feature type="region of interest" description="Disordered" evidence="9">
    <location>
        <begin position="43"/>
        <end position="67"/>
    </location>
</feature>
<protein>
    <recommendedName>
        <fullName evidence="13">Cellulose synthase-like protein E6</fullName>
    </recommendedName>
</protein>
<feature type="transmembrane region" description="Helical" evidence="10">
    <location>
        <begin position="718"/>
        <end position="739"/>
    </location>
</feature>
<evidence type="ECO:0000256" key="5">
    <source>
        <dbReference type="ARBA" id="ARBA00022989"/>
    </source>
</evidence>
<evidence type="ECO:0008006" key="13">
    <source>
        <dbReference type="Google" id="ProtNLM"/>
    </source>
</evidence>
<evidence type="ECO:0000256" key="4">
    <source>
        <dbReference type="ARBA" id="ARBA00022692"/>
    </source>
</evidence>
<organism evidence="11 12">
    <name type="scientific">Crotalaria pallida</name>
    <name type="common">Smooth rattlebox</name>
    <name type="synonym">Crotalaria striata</name>
    <dbReference type="NCBI Taxonomy" id="3830"/>
    <lineage>
        <taxon>Eukaryota</taxon>
        <taxon>Viridiplantae</taxon>
        <taxon>Streptophyta</taxon>
        <taxon>Embryophyta</taxon>
        <taxon>Tracheophyta</taxon>
        <taxon>Spermatophyta</taxon>
        <taxon>Magnoliopsida</taxon>
        <taxon>eudicotyledons</taxon>
        <taxon>Gunneridae</taxon>
        <taxon>Pentapetalae</taxon>
        <taxon>rosids</taxon>
        <taxon>fabids</taxon>
        <taxon>Fabales</taxon>
        <taxon>Fabaceae</taxon>
        <taxon>Papilionoideae</taxon>
        <taxon>50 kb inversion clade</taxon>
        <taxon>genistoids sensu lato</taxon>
        <taxon>core genistoids</taxon>
        <taxon>Crotalarieae</taxon>
        <taxon>Crotalaria</taxon>
    </lineage>
</organism>
<dbReference type="Gene3D" id="3.90.550.10">
    <property type="entry name" value="Spore Coat Polysaccharide Biosynthesis Protein SpsA, Chain A"/>
    <property type="match status" value="1"/>
</dbReference>
<evidence type="ECO:0000256" key="1">
    <source>
        <dbReference type="ARBA" id="ARBA00004127"/>
    </source>
</evidence>
<evidence type="ECO:0000256" key="9">
    <source>
        <dbReference type="SAM" id="MobiDB-lite"/>
    </source>
</evidence>
<evidence type="ECO:0000256" key="10">
    <source>
        <dbReference type="SAM" id="Phobius"/>
    </source>
</evidence>
<feature type="transmembrane region" description="Helical" evidence="10">
    <location>
        <begin position="554"/>
        <end position="576"/>
    </location>
</feature>
<dbReference type="GO" id="GO:0071555">
    <property type="term" value="P:cell wall organization"/>
    <property type="evidence" value="ECO:0007669"/>
    <property type="project" value="UniProtKB-KW"/>
</dbReference>
<keyword evidence="7" id="KW-0961">Cell wall biogenesis/degradation</keyword>
<feature type="binding site" evidence="8">
    <location>
        <position position="338"/>
    </location>
    <ligand>
        <name>Mn(2+)</name>
        <dbReference type="ChEBI" id="CHEBI:29035"/>
    </ligand>
</feature>
<evidence type="ECO:0000256" key="3">
    <source>
        <dbReference type="ARBA" id="ARBA00022679"/>
    </source>
</evidence>
<accession>A0AAN9J2R6</accession>
<evidence type="ECO:0000313" key="11">
    <source>
        <dbReference type="EMBL" id="KAK7290611.1"/>
    </source>
</evidence>
<evidence type="ECO:0000256" key="7">
    <source>
        <dbReference type="ARBA" id="ARBA00023316"/>
    </source>
</evidence>
<name>A0AAN9J2R6_CROPI</name>
<proteinExistence type="predicted"/>
<keyword evidence="3" id="KW-0808">Transferase</keyword>
<dbReference type="GO" id="GO:0016760">
    <property type="term" value="F:cellulose synthase (UDP-forming) activity"/>
    <property type="evidence" value="ECO:0007669"/>
    <property type="project" value="InterPro"/>
</dbReference>
<feature type="binding site" evidence="8">
    <location>
        <position position="314"/>
    </location>
    <ligand>
        <name>Mn(2+)</name>
        <dbReference type="ChEBI" id="CHEBI:29035"/>
    </ligand>
</feature>
<feature type="transmembrane region" description="Helical" evidence="10">
    <location>
        <begin position="674"/>
        <end position="698"/>
    </location>
</feature>
<keyword evidence="5 10" id="KW-1133">Transmembrane helix</keyword>
<dbReference type="GO" id="GO:0012505">
    <property type="term" value="C:endomembrane system"/>
    <property type="evidence" value="ECO:0007669"/>
    <property type="project" value="UniProtKB-SubCell"/>
</dbReference>
<keyword evidence="2" id="KW-0328">Glycosyltransferase</keyword>
<comment type="subcellular location">
    <subcellularLocation>
        <location evidence="1">Endomembrane system</location>
        <topology evidence="1">Multi-pass membrane protein</topology>
    </subcellularLocation>
</comment>
<evidence type="ECO:0000313" key="12">
    <source>
        <dbReference type="Proteomes" id="UP001372338"/>
    </source>
</evidence>
<dbReference type="InterPro" id="IPR005150">
    <property type="entry name" value="Cellulose_synth"/>
</dbReference>
<evidence type="ECO:0000256" key="8">
    <source>
        <dbReference type="PIRSR" id="PIRSR605150-3"/>
    </source>
</evidence>
<dbReference type="Proteomes" id="UP001372338">
    <property type="component" value="Unassembled WGS sequence"/>
</dbReference>
<keyword evidence="12" id="KW-1185">Reference proteome</keyword>
<feature type="transmembrane region" description="Helical" evidence="10">
    <location>
        <begin position="751"/>
        <end position="769"/>
    </location>
</feature>
<evidence type="ECO:0000256" key="6">
    <source>
        <dbReference type="ARBA" id="ARBA00023136"/>
    </source>
</evidence>
<dbReference type="SUPFAM" id="SSF53448">
    <property type="entry name" value="Nucleotide-diphospho-sugar transferases"/>
    <property type="match status" value="1"/>
</dbReference>
<reference evidence="11 12" key="1">
    <citation type="submission" date="2024-01" db="EMBL/GenBank/DDBJ databases">
        <title>The genomes of 5 underutilized Papilionoideae crops provide insights into root nodulation and disease resistanc.</title>
        <authorList>
            <person name="Yuan L."/>
        </authorList>
    </citation>
    <scope>NUCLEOTIDE SEQUENCE [LARGE SCALE GENOMIC DNA]</scope>
    <source>
        <strain evidence="11">ZHUSHIDOU_FW_LH</strain>
        <tissue evidence="11">Leaf</tissue>
    </source>
</reference>
<evidence type="ECO:0000256" key="2">
    <source>
        <dbReference type="ARBA" id="ARBA00022676"/>
    </source>
</evidence>
<dbReference type="InterPro" id="IPR029044">
    <property type="entry name" value="Nucleotide-diphossugar_trans"/>
</dbReference>
<sequence length="770" mass="87530">MHLRSKSTTATAYDANDYKQLQQELITRQGACVVDRTPVRPTLITSSPGAPPNPFWNSPRGNSVRDEPHRACTRFEMFLTELVADPPRGTSVRDEPHRACTRFEMSLTELALASPSLYSVRDEPHRACTRFEMSLTELVLGSRCSSPSLYSVRVSSSEHKRALSTIRNTLPSGRPRLQTMLYVTANSQKLSTGSSSLSELGGLPYWGEQAHKASQHNFPYKYRHAMGAKKLYEDMKIRIEDAATLGRIPKETRSKYDGFSRWDSYSSRCDHDTILQILLHKKDARNSEDVDGFILPTLVYLAREKRPQYHHNYKAGAMNAMIRVSSKISNAKIILTVDCDMHSNNSQSVRDALCFYMDEEKGHDIAFVQFPQIFENMTKNDLYASSMLALSKVEFYGSDGYGGPSYIGTCCFHRRDALCGRKYSSEYWNDLKSENDHFIIEANLHELEEKSKALASCTYEENTLWGKEMGFKYGCLVEDVITGLSIHMKGWKSMYYSPMRKAFLGFAPTTLLQTLVQHKRWAEGHFQILFSNYSLVWHAPGKINLGLIMGYMHFNLWATTCLPILCYSIIPSLFLLKGIPLFPKIYSPWIIPFAYVILGQSTHTLLESLIIGGTIQGWWNDLRMWLYKGTSSYPFALIHLLLKLFGLSDPPFNVTPKILDQEASQRYEKEVMEFGASCPFFTVLATLALFNLFCLLDTLKELLLSLSEGSVRDWEEMVLQVSLCGFLVFINFPLYEGLFLRRDKGRLPTSLAIKSIALALSAFILSKIFI</sequence>
<dbReference type="Pfam" id="PF03552">
    <property type="entry name" value="Cellulose_synt"/>
    <property type="match status" value="2"/>
</dbReference>
<gene>
    <name evidence="11" type="ORF">RIF29_05157</name>
</gene>
<keyword evidence="4 10" id="KW-0812">Transmembrane</keyword>
<comment type="caution">
    <text evidence="11">The sequence shown here is derived from an EMBL/GenBank/DDBJ whole genome shotgun (WGS) entry which is preliminary data.</text>
</comment>
<dbReference type="GO" id="GO:0016020">
    <property type="term" value="C:membrane"/>
    <property type="evidence" value="ECO:0007669"/>
    <property type="project" value="InterPro"/>
</dbReference>
<dbReference type="GO" id="GO:0030244">
    <property type="term" value="P:cellulose biosynthetic process"/>
    <property type="evidence" value="ECO:0007669"/>
    <property type="project" value="InterPro"/>
</dbReference>
<dbReference type="PANTHER" id="PTHR13301">
    <property type="entry name" value="X-BOX TRANSCRIPTION FACTOR-RELATED"/>
    <property type="match status" value="1"/>
</dbReference>